<evidence type="ECO:0000313" key="2">
    <source>
        <dbReference type="Proteomes" id="UP000307943"/>
    </source>
</evidence>
<dbReference type="Proteomes" id="UP000307943">
    <property type="component" value="Unassembled WGS sequence"/>
</dbReference>
<comment type="caution">
    <text evidence="1">The sequence shown here is derived from an EMBL/GenBank/DDBJ whole genome shotgun (WGS) entry which is preliminary data.</text>
</comment>
<dbReference type="RefSeq" id="WP_139603084.1">
    <property type="nucleotide sequence ID" value="NZ_VDCQ01000019.1"/>
</dbReference>
<dbReference type="OrthoDB" id="2655397at2"/>
<reference evidence="1 2" key="1">
    <citation type="submission" date="2019-05" db="EMBL/GenBank/DDBJ databases">
        <title>We sequenced the genome of Paenibacillus hemerocallicola KCTC 33185 for further insight into its adaptation and study the phylogeny of Paenibacillus.</title>
        <authorList>
            <person name="Narsing Rao M.P."/>
        </authorList>
    </citation>
    <scope>NUCLEOTIDE SEQUENCE [LARGE SCALE GENOMIC DNA]</scope>
    <source>
        <strain evidence="1 2">KCTC 33185</strain>
    </source>
</reference>
<evidence type="ECO:0000313" key="1">
    <source>
        <dbReference type="EMBL" id="TNJ65391.1"/>
    </source>
</evidence>
<organism evidence="1 2">
    <name type="scientific">Paenibacillus hemerocallicola</name>
    <dbReference type="NCBI Taxonomy" id="1172614"/>
    <lineage>
        <taxon>Bacteria</taxon>
        <taxon>Bacillati</taxon>
        <taxon>Bacillota</taxon>
        <taxon>Bacilli</taxon>
        <taxon>Bacillales</taxon>
        <taxon>Paenibacillaceae</taxon>
        <taxon>Paenibacillus</taxon>
    </lineage>
</organism>
<keyword evidence="2" id="KW-1185">Reference proteome</keyword>
<gene>
    <name evidence="1" type="ORF">FE784_15335</name>
</gene>
<proteinExistence type="predicted"/>
<accession>A0A5C4T8P2</accession>
<name>A0A5C4T8P2_9BACL</name>
<dbReference type="EMBL" id="VDCQ01000019">
    <property type="protein sequence ID" value="TNJ65391.1"/>
    <property type="molecule type" value="Genomic_DNA"/>
</dbReference>
<dbReference type="AlphaFoldDB" id="A0A5C4T8P2"/>
<protein>
    <submittedName>
        <fullName evidence="1">Uncharacterized protein</fullName>
    </submittedName>
</protein>
<sequence>MMDGGLKCAEHGFYLKLCDDFFGMYYSSEGPKLFFNRDKYRLTDSRWDVELVIGRKNNLFIFYWQGEVKISFRFSKNQDSIIQLYRLLQEHVSSKRPS</sequence>